<organism evidence="9">
    <name type="scientific">Spongospora subterranea</name>
    <dbReference type="NCBI Taxonomy" id="70186"/>
    <lineage>
        <taxon>Eukaryota</taxon>
        <taxon>Sar</taxon>
        <taxon>Rhizaria</taxon>
        <taxon>Endomyxa</taxon>
        <taxon>Phytomyxea</taxon>
        <taxon>Plasmodiophorida</taxon>
        <taxon>Plasmodiophoridae</taxon>
        <taxon>Spongospora</taxon>
    </lineage>
</organism>
<evidence type="ECO:0000256" key="3">
    <source>
        <dbReference type="ARBA" id="ARBA00022490"/>
    </source>
</evidence>
<name>A0A0H5QX68_9EUKA</name>
<evidence type="ECO:0000256" key="2">
    <source>
        <dbReference type="ARBA" id="ARBA00004245"/>
    </source>
</evidence>
<dbReference type="SUPFAM" id="SSF54919">
    <property type="entry name" value="Nucleoside diphosphate kinase, NDK"/>
    <property type="match status" value="1"/>
</dbReference>
<sequence length="359" mass="40091">MSNVEDLRYAFIVEWFDPQASLLKKYNLLFWPESNTIEMFDLKNHRTFLKRCLYPSIKLDNLFVGGCVSVYSRQLKIIDFADAFTRGQLKERLARTACMIVPDRQSQLGHILDSLLSSTFSISRLLTVSLSPSQAGSILPEGESHWTVDKIANRIGTVIELIAPNAVQALVQLAGSDPNIKGSLLVASSAIHYQQFMNVIFDHVLPSTAVFSDCTIAVIKPHAVRQGISGKIIKMIQDRGFQITAAELFYLNRPSAEEFLEVYKTVIPQYSALVDNFTSGASIVLQIHGGEKIVREFRQVAGPHDPEIGKHVRSDTIRAIFGSDRVNNAIHATDLDEDGVLESEYFFKVLQDVKPAIHV</sequence>
<dbReference type="GO" id="GO:0004550">
    <property type="term" value="F:nucleoside diphosphate kinase activity"/>
    <property type="evidence" value="ECO:0007669"/>
    <property type="project" value="InterPro"/>
</dbReference>
<dbReference type="InterPro" id="IPR001564">
    <property type="entry name" value="Nucleoside_diP_kinase"/>
</dbReference>
<dbReference type="Pfam" id="PF00334">
    <property type="entry name" value="NDK"/>
    <property type="match status" value="1"/>
</dbReference>
<protein>
    <recommendedName>
        <fullName evidence="8">DM10 domain-containing protein</fullName>
    </recommendedName>
</protein>
<dbReference type="GO" id="GO:0006228">
    <property type="term" value="P:UTP biosynthetic process"/>
    <property type="evidence" value="ECO:0007669"/>
    <property type="project" value="InterPro"/>
</dbReference>
<evidence type="ECO:0000256" key="5">
    <source>
        <dbReference type="ARBA" id="ARBA00023273"/>
    </source>
</evidence>
<dbReference type="PROSITE" id="PS51374">
    <property type="entry name" value="NDPK_LIKE"/>
    <property type="match status" value="1"/>
</dbReference>
<dbReference type="GO" id="GO:0005879">
    <property type="term" value="C:axonemal microtubule"/>
    <property type="evidence" value="ECO:0007669"/>
    <property type="project" value="TreeGrafter"/>
</dbReference>
<dbReference type="EMBL" id="HACM01005774">
    <property type="protein sequence ID" value="CRZ06216.1"/>
    <property type="molecule type" value="Transcribed_RNA"/>
</dbReference>
<dbReference type="PRINTS" id="PR01243">
    <property type="entry name" value="NUCDPKINASE"/>
</dbReference>
<dbReference type="CDD" id="cd04412">
    <property type="entry name" value="NDPk7B"/>
    <property type="match status" value="1"/>
</dbReference>
<dbReference type="InterPro" id="IPR034907">
    <property type="entry name" value="NDK-like_dom"/>
</dbReference>
<evidence type="ECO:0000259" key="8">
    <source>
        <dbReference type="PROSITE" id="PS51336"/>
    </source>
</evidence>
<keyword evidence="4" id="KW-0206">Cytoskeleton</keyword>
<evidence type="ECO:0000256" key="4">
    <source>
        <dbReference type="ARBA" id="ARBA00023212"/>
    </source>
</evidence>
<reference evidence="9" key="1">
    <citation type="submission" date="2015-04" db="EMBL/GenBank/DDBJ databases">
        <title>The genome sequence of the plant pathogenic Rhizarian Plasmodiophora brassicae reveals insights in its biotrophic life cycle and the origin of chitin synthesis.</title>
        <authorList>
            <person name="Schwelm A."/>
            <person name="Fogelqvist J."/>
            <person name="Knaust A."/>
            <person name="Julke S."/>
            <person name="Lilja T."/>
            <person name="Dhandapani V."/>
            <person name="Bonilla-Rosso G."/>
            <person name="Karlsson M."/>
            <person name="Shevchenko A."/>
            <person name="Choi S.R."/>
            <person name="Kim H.G."/>
            <person name="Park J.Y."/>
            <person name="Lim Y.P."/>
            <person name="Ludwig-Muller J."/>
            <person name="Dixelius C."/>
        </authorList>
    </citation>
    <scope>NUCLEOTIDE SEQUENCE</scope>
    <source>
        <tissue evidence="9">Potato root galls</tissue>
    </source>
</reference>
<dbReference type="Gene3D" id="3.30.70.141">
    <property type="entry name" value="Nucleoside diphosphate kinase-like domain"/>
    <property type="match status" value="1"/>
</dbReference>
<dbReference type="GO" id="GO:0006183">
    <property type="term" value="P:GTP biosynthetic process"/>
    <property type="evidence" value="ECO:0007669"/>
    <property type="project" value="InterPro"/>
</dbReference>
<accession>A0A0H5QX68</accession>
<feature type="non-terminal residue" evidence="9">
    <location>
        <position position="359"/>
    </location>
</feature>
<evidence type="ECO:0000313" key="9">
    <source>
        <dbReference type="EMBL" id="CRZ06206.1"/>
    </source>
</evidence>
<dbReference type="PANTHER" id="PTHR43109:SF2">
    <property type="entry name" value="NUCLEOSIDE DIPHOSPHATE KINASE 7"/>
    <property type="match status" value="1"/>
</dbReference>
<dbReference type="AlphaFoldDB" id="A0A0H5QX68"/>
<keyword evidence="3" id="KW-0963">Cytoplasm</keyword>
<evidence type="ECO:0000256" key="6">
    <source>
        <dbReference type="PROSITE-ProRule" id="PRU00706"/>
    </source>
</evidence>
<dbReference type="Pfam" id="PF25364">
    <property type="entry name" value="PH_NDK7_N"/>
    <property type="match status" value="1"/>
</dbReference>
<dbReference type="EMBL" id="HACM01005764">
    <property type="protein sequence ID" value="CRZ06206.1"/>
    <property type="molecule type" value="Transcribed_RNA"/>
</dbReference>
<dbReference type="PROSITE" id="PS51336">
    <property type="entry name" value="DM10"/>
    <property type="match status" value="1"/>
</dbReference>
<dbReference type="InterPro" id="IPR037993">
    <property type="entry name" value="NDPk7B"/>
</dbReference>
<comment type="caution">
    <text evidence="6">Lacks conserved residue(s) required for the propagation of feature annotation.</text>
</comment>
<dbReference type="GO" id="GO:0006241">
    <property type="term" value="P:CTP biosynthetic process"/>
    <property type="evidence" value="ECO:0007669"/>
    <property type="project" value="InterPro"/>
</dbReference>
<keyword evidence="5" id="KW-0966">Cell projection</keyword>
<evidence type="ECO:0000256" key="1">
    <source>
        <dbReference type="ARBA" id="ARBA00004138"/>
    </source>
</evidence>
<dbReference type="PANTHER" id="PTHR43109">
    <property type="entry name" value="NUCLEOSIDE DIPHOSPHATE KINASE 7"/>
    <property type="match status" value="1"/>
</dbReference>
<evidence type="ECO:0000256" key="7">
    <source>
        <dbReference type="RuleBase" id="RU004011"/>
    </source>
</evidence>
<feature type="domain" description="DM10" evidence="8">
    <location>
        <begin position="5"/>
        <end position="93"/>
    </location>
</feature>
<comment type="similarity">
    <text evidence="6 7">Belongs to the NDK family.</text>
</comment>
<dbReference type="InterPro" id="IPR057579">
    <property type="entry name" value="DM10_NDK7"/>
</dbReference>
<dbReference type="EMBL" id="HACM01005759">
    <property type="protein sequence ID" value="CRZ06201.1"/>
    <property type="molecule type" value="Transcribed_RNA"/>
</dbReference>
<dbReference type="InterPro" id="IPR036850">
    <property type="entry name" value="NDK-like_dom_sf"/>
</dbReference>
<proteinExistence type="inferred from homology"/>
<dbReference type="EMBL" id="HACM01005771">
    <property type="protein sequence ID" value="CRZ06213.1"/>
    <property type="molecule type" value="Transcribed_RNA"/>
</dbReference>
<dbReference type="InterPro" id="IPR006602">
    <property type="entry name" value="DM10_dom"/>
</dbReference>
<dbReference type="SMART" id="SM00562">
    <property type="entry name" value="NDK"/>
    <property type="match status" value="1"/>
</dbReference>
<comment type="subcellular location">
    <subcellularLocation>
        <location evidence="1">Cell projection</location>
        <location evidence="1">Cilium</location>
    </subcellularLocation>
    <subcellularLocation>
        <location evidence="2">Cytoplasm</location>
        <location evidence="2">Cytoskeleton</location>
    </subcellularLocation>
</comment>
<dbReference type="EMBL" id="HACM01005766">
    <property type="protein sequence ID" value="CRZ06208.1"/>
    <property type="molecule type" value="Transcribed_RNA"/>
</dbReference>
<dbReference type="EMBL" id="HACM01005767">
    <property type="protein sequence ID" value="CRZ06209.1"/>
    <property type="molecule type" value="Transcribed_RNA"/>
</dbReference>
<dbReference type="SMART" id="SM00676">
    <property type="entry name" value="DM10"/>
    <property type="match status" value="1"/>
</dbReference>